<dbReference type="GO" id="GO:0045910">
    <property type="term" value="P:negative regulation of DNA recombination"/>
    <property type="evidence" value="ECO:0007669"/>
    <property type="project" value="InterPro"/>
</dbReference>
<dbReference type="SMART" id="SM00463">
    <property type="entry name" value="SMR"/>
    <property type="match status" value="1"/>
</dbReference>
<keyword evidence="8" id="KW-0175">Coiled coil</keyword>
<evidence type="ECO:0000259" key="9">
    <source>
        <dbReference type="PROSITE" id="PS50828"/>
    </source>
</evidence>
<dbReference type="InterPro" id="IPR002625">
    <property type="entry name" value="Smr_dom"/>
</dbReference>
<dbReference type="GO" id="GO:0030983">
    <property type="term" value="F:mismatched DNA binding"/>
    <property type="evidence" value="ECO:0007669"/>
    <property type="project" value="InterPro"/>
</dbReference>
<dbReference type="PIRSF" id="PIRSF005814">
    <property type="entry name" value="MutS_YshD"/>
    <property type="match status" value="1"/>
</dbReference>
<organism evidence="10 11">
    <name type="scientific">Geoanaerobacter pelophilus</name>
    <dbReference type="NCBI Taxonomy" id="60036"/>
    <lineage>
        <taxon>Bacteria</taxon>
        <taxon>Pseudomonadati</taxon>
        <taxon>Thermodesulfobacteriota</taxon>
        <taxon>Desulfuromonadia</taxon>
        <taxon>Geobacterales</taxon>
        <taxon>Geobacteraceae</taxon>
        <taxon>Geoanaerobacter</taxon>
    </lineage>
</organism>
<dbReference type="EC" id="3.6.4.-" evidence="7"/>
<dbReference type="InterPro" id="IPR036063">
    <property type="entry name" value="Smr_dom_sf"/>
</dbReference>
<dbReference type="InterPro" id="IPR045076">
    <property type="entry name" value="MutS"/>
</dbReference>
<comment type="similarity">
    <text evidence="7">Belongs to the DNA mismatch repair MutS family. MutS2 subfamily.</text>
</comment>
<dbReference type="GO" id="GO:0043023">
    <property type="term" value="F:ribosomal large subunit binding"/>
    <property type="evidence" value="ECO:0007669"/>
    <property type="project" value="UniProtKB-UniRule"/>
</dbReference>
<dbReference type="Gene3D" id="3.30.1370.110">
    <property type="match status" value="1"/>
</dbReference>
<keyword evidence="2 7" id="KW-0547">Nucleotide-binding</keyword>
<sequence>MISTDTLKKLEFTKLLERIAVFAHSAPTQEQILAIAPFSAKEEIALRFGQVAEIRTLERIGITLRLSQFEDILQPLDLLRPADSVLNPLDLQLFIPPFQLLSALSRQFANREDIPLLKRVGGELTGFPEILNVLERTIDHDGSILDSASRLLKELRQRKRSLTSRIRKRLEEIVRERSVAIFLQDDFITQRSGRWVIPVRMDSKGMVPGVVHDVSNTGETAFMEPIEIIALANELENLVAEEKAEQIRIIREICSWIREDAAVIEAEFAALVRIDLLNSLALFAGLVDAEIPSICDGPELKLDGARHPLLLLFSREHNGPAVVPLDLVLGGDSDCRTMIITGPNTGGKTIAIKTAGLLTLMAISGIPVPAASTSLFPLVTDMQVDIGDDQAIERSLSTFSAHLSRIAEIIRNADDRTLVLMDELGTGTEPVQGAALACAVLKELHQRGGLVLATTHLTEIVGYVHRFDGMQNAAMEFDRTSLMPLYRLTVGEPGESHAIETARRYGIPDHVVDHAQSLVGRVGSEFHALLAELKEQRQAYEERLNQLAAREADLVAREQEQRRLLAETDERRRVSLEKGWQEAKELVQATRRELNRIVEEARKEKREAAALERLREKELKVEQALRAFSGGKALAPGTVREGSKVHVVSLGCEAKVLKLDSRQGRARVRAGNLEIEVPLDDLSPSSGKAAKGELHPRRSEVDSQEAAREINLIGKRVEEAIAELEPFLNHAALEGYHEVRVIHGIGTGALKRGLRGHLTGHPLVAVFRDGESYEGGGGATVVTLR</sequence>
<dbReference type="Pfam" id="PF20297">
    <property type="entry name" value="MSSS"/>
    <property type="match status" value="1"/>
</dbReference>
<dbReference type="GO" id="GO:0072344">
    <property type="term" value="P:rescue of stalled ribosome"/>
    <property type="evidence" value="ECO:0007669"/>
    <property type="project" value="UniProtKB-UniRule"/>
</dbReference>
<keyword evidence="6 7" id="KW-0238">DNA-binding</keyword>
<dbReference type="SUPFAM" id="SSF52540">
    <property type="entry name" value="P-loop containing nucleoside triphosphate hydrolases"/>
    <property type="match status" value="1"/>
</dbReference>
<dbReference type="NCBIfam" id="TIGR01069">
    <property type="entry name" value="mutS2"/>
    <property type="match status" value="1"/>
</dbReference>
<dbReference type="GO" id="GO:0005524">
    <property type="term" value="F:ATP binding"/>
    <property type="evidence" value="ECO:0007669"/>
    <property type="project" value="UniProtKB-UniRule"/>
</dbReference>
<dbReference type="PANTHER" id="PTHR48466">
    <property type="entry name" value="OS10G0509000 PROTEIN-RELATED"/>
    <property type="match status" value="1"/>
</dbReference>
<dbReference type="RefSeq" id="WP_214172190.1">
    <property type="nucleotide sequence ID" value="NZ_JAHCVJ010000005.1"/>
</dbReference>
<dbReference type="Gene3D" id="3.40.50.300">
    <property type="entry name" value="P-loop containing nucleotide triphosphate hydrolases"/>
    <property type="match status" value="1"/>
</dbReference>
<dbReference type="HAMAP" id="MF_00092">
    <property type="entry name" value="MutS2"/>
    <property type="match status" value="1"/>
</dbReference>
<keyword evidence="4 7" id="KW-0067">ATP-binding</keyword>
<reference evidence="10 11" key="1">
    <citation type="submission" date="2021-05" db="EMBL/GenBank/DDBJ databases">
        <title>The draft genome of Geobacter pelophilus DSM 12255.</title>
        <authorList>
            <person name="Xu Z."/>
            <person name="Masuda Y."/>
            <person name="Itoh H."/>
            <person name="Senoo K."/>
        </authorList>
    </citation>
    <scope>NUCLEOTIDE SEQUENCE [LARGE SCALE GENOMIC DNA]</scope>
    <source>
        <strain evidence="10 11">DSM 12255</strain>
    </source>
</reference>
<evidence type="ECO:0000256" key="3">
    <source>
        <dbReference type="ARBA" id="ARBA00022801"/>
    </source>
</evidence>
<evidence type="ECO:0000256" key="7">
    <source>
        <dbReference type="HAMAP-Rule" id="MF_00092"/>
    </source>
</evidence>
<dbReference type="GO" id="GO:0019843">
    <property type="term" value="F:rRNA binding"/>
    <property type="evidence" value="ECO:0007669"/>
    <property type="project" value="UniProtKB-UniRule"/>
</dbReference>
<evidence type="ECO:0000313" key="10">
    <source>
        <dbReference type="EMBL" id="MBT0665428.1"/>
    </source>
</evidence>
<comment type="subunit">
    <text evidence="7">Homodimer. Binds to stalled ribosomes, contacting rRNA.</text>
</comment>
<dbReference type="GO" id="GO:0140664">
    <property type="term" value="F:ATP-dependent DNA damage sensor activity"/>
    <property type="evidence" value="ECO:0007669"/>
    <property type="project" value="InterPro"/>
</dbReference>
<dbReference type="GO" id="GO:0004519">
    <property type="term" value="F:endonuclease activity"/>
    <property type="evidence" value="ECO:0007669"/>
    <property type="project" value="UniProtKB-UniRule"/>
</dbReference>
<name>A0AAW4L3G5_9BACT</name>
<evidence type="ECO:0000256" key="4">
    <source>
        <dbReference type="ARBA" id="ARBA00022840"/>
    </source>
</evidence>
<dbReference type="AlphaFoldDB" id="A0AAW4L3G5"/>
<dbReference type="InterPro" id="IPR027417">
    <property type="entry name" value="P-loop_NTPase"/>
</dbReference>
<dbReference type="FunFam" id="3.40.50.300:FF:000830">
    <property type="entry name" value="Endonuclease MutS2"/>
    <property type="match status" value="1"/>
</dbReference>
<feature type="binding site" evidence="7">
    <location>
        <begin position="342"/>
        <end position="349"/>
    </location>
    <ligand>
        <name>ATP</name>
        <dbReference type="ChEBI" id="CHEBI:30616"/>
    </ligand>
</feature>
<comment type="caution">
    <text evidence="10">The sequence shown here is derived from an EMBL/GenBank/DDBJ whole genome shotgun (WGS) entry which is preliminary data.</text>
</comment>
<feature type="coiled-coil region" evidence="8">
    <location>
        <begin position="145"/>
        <end position="172"/>
    </location>
</feature>
<comment type="function">
    <text evidence="7">Endonuclease that is involved in the suppression of homologous recombination and thus may have a key role in the control of bacterial genetic diversity.</text>
</comment>
<feature type="coiled-coil region" evidence="8">
    <location>
        <begin position="584"/>
        <end position="614"/>
    </location>
</feature>
<protein>
    <recommendedName>
        <fullName evidence="7">Endonuclease MutS2</fullName>
        <ecNumber evidence="7">3.1.-.-</ecNumber>
    </recommendedName>
    <alternativeName>
        <fullName evidence="7">Ribosome-associated protein quality control-upstream factor</fullName>
        <shortName evidence="7">RQC-upstream factor</shortName>
        <shortName evidence="7">RqcU</shortName>
        <ecNumber evidence="7">3.6.4.-</ecNumber>
    </alternativeName>
</protein>
<proteinExistence type="inferred from homology"/>
<dbReference type="Proteomes" id="UP000811899">
    <property type="component" value="Unassembled WGS sequence"/>
</dbReference>
<dbReference type="Pfam" id="PF00488">
    <property type="entry name" value="MutS_V"/>
    <property type="match status" value="1"/>
</dbReference>
<evidence type="ECO:0000256" key="8">
    <source>
        <dbReference type="SAM" id="Coils"/>
    </source>
</evidence>
<dbReference type="EMBL" id="JAHCVJ010000005">
    <property type="protein sequence ID" value="MBT0665428.1"/>
    <property type="molecule type" value="Genomic_DNA"/>
</dbReference>
<dbReference type="InterPro" id="IPR005747">
    <property type="entry name" value="MutS2"/>
</dbReference>
<dbReference type="InterPro" id="IPR036187">
    <property type="entry name" value="DNA_mismatch_repair_MutS_sf"/>
</dbReference>
<feature type="domain" description="Smr" evidence="9">
    <location>
        <begin position="710"/>
        <end position="785"/>
    </location>
</feature>
<dbReference type="EC" id="3.1.-.-" evidence="7"/>
<dbReference type="PANTHER" id="PTHR48466:SF2">
    <property type="entry name" value="OS10G0509000 PROTEIN"/>
    <property type="match status" value="1"/>
</dbReference>
<dbReference type="SUPFAM" id="SSF160443">
    <property type="entry name" value="SMR domain-like"/>
    <property type="match status" value="1"/>
</dbReference>
<dbReference type="GO" id="GO:0006298">
    <property type="term" value="P:mismatch repair"/>
    <property type="evidence" value="ECO:0007669"/>
    <property type="project" value="InterPro"/>
</dbReference>
<dbReference type="SMART" id="SM00533">
    <property type="entry name" value="MUTSd"/>
    <property type="match status" value="1"/>
</dbReference>
<dbReference type="SUPFAM" id="SSF48334">
    <property type="entry name" value="DNA repair protein MutS, domain III"/>
    <property type="match status" value="1"/>
</dbReference>
<keyword evidence="11" id="KW-1185">Reference proteome</keyword>
<feature type="coiled-coil region" evidence="8">
    <location>
        <begin position="530"/>
        <end position="557"/>
    </location>
</feature>
<dbReference type="SMART" id="SM00534">
    <property type="entry name" value="MUTSac"/>
    <property type="match status" value="1"/>
</dbReference>
<evidence type="ECO:0000256" key="5">
    <source>
        <dbReference type="ARBA" id="ARBA00022884"/>
    </source>
</evidence>
<comment type="function">
    <text evidence="7">Acts as a ribosome collision sensor, splitting the ribosome into its 2 subunits. Detects stalled/collided 70S ribosomes which it binds and splits by an ATP-hydrolysis driven conformational change. Acts upstream of the ribosome quality control system (RQC), a ribosome-associated complex that mediates the extraction of incompletely synthesized nascent chains from stalled ribosomes and their subsequent degradation. Probably generates substrates for RQC.</text>
</comment>
<keyword evidence="5 7" id="KW-0694">RNA-binding</keyword>
<dbReference type="InterPro" id="IPR007696">
    <property type="entry name" value="DNA_mismatch_repair_MutS_core"/>
</dbReference>
<accession>A0AAW4L3G5</accession>
<keyword evidence="7 10" id="KW-0255">Endonuclease</keyword>
<keyword evidence="1 7" id="KW-0699">rRNA-binding</keyword>
<dbReference type="PROSITE" id="PS50828">
    <property type="entry name" value="SMR"/>
    <property type="match status" value="1"/>
</dbReference>
<evidence type="ECO:0000256" key="2">
    <source>
        <dbReference type="ARBA" id="ARBA00022741"/>
    </source>
</evidence>
<dbReference type="Pfam" id="PF01713">
    <property type="entry name" value="Smr"/>
    <property type="match status" value="1"/>
</dbReference>
<dbReference type="InterPro" id="IPR000432">
    <property type="entry name" value="DNA_mismatch_repair_MutS_C"/>
</dbReference>
<keyword evidence="7" id="KW-0540">Nuclease</keyword>
<keyword evidence="3 7" id="KW-0378">Hydrolase</keyword>
<dbReference type="GO" id="GO:0016887">
    <property type="term" value="F:ATP hydrolysis activity"/>
    <property type="evidence" value="ECO:0007669"/>
    <property type="project" value="InterPro"/>
</dbReference>
<gene>
    <name evidence="7" type="primary">mutS2</name>
    <name evidence="7" type="synonym">rqcU</name>
    <name evidence="10" type="ORF">KI809_14060</name>
</gene>
<evidence type="ECO:0000256" key="6">
    <source>
        <dbReference type="ARBA" id="ARBA00023125"/>
    </source>
</evidence>
<dbReference type="InterPro" id="IPR046893">
    <property type="entry name" value="MSSS"/>
</dbReference>
<evidence type="ECO:0000313" key="11">
    <source>
        <dbReference type="Proteomes" id="UP000811899"/>
    </source>
</evidence>
<evidence type="ECO:0000256" key="1">
    <source>
        <dbReference type="ARBA" id="ARBA00022730"/>
    </source>
</evidence>